<evidence type="ECO:0008006" key="4">
    <source>
        <dbReference type="Google" id="ProtNLM"/>
    </source>
</evidence>
<evidence type="ECO:0000313" key="2">
    <source>
        <dbReference type="EMBL" id="GAM74848.1"/>
    </source>
</evidence>
<dbReference type="PROSITE" id="PS51257">
    <property type="entry name" value="PROKAR_LIPOPROTEIN"/>
    <property type="match status" value="1"/>
</dbReference>
<evidence type="ECO:0000313" key="3">
    <source>
        <dbReference type="Proteomes" id="UP000031666"/>
    </source>
</evidence>
<feature type="signal peptide" evidence="1">
    <location>
        <begin position="1"/>
        <end position="22"/>
    </location>
</feature>
<reference evidence="2 3" key="2">
    <citation type="submission" date="2015-01" db="EMBL/GenBank/DDBJ databases">
        <authorList>
            <consortium name="NBRP consortium"/>
            <person name="Sawabe T."/>
            <person name="Meirelles P."/>
            <person name="Feng G."/>
            <person name="Sayaka M."/>
            <person name="Hattori M."/>
            <person name="Ohkuma M."/>
        </authorList>
    </citation>
    <scope>NUCLEOTIDE SEQUENCE [LARGE SCALE GENOMIC DNA]</scope>
    <source>
        <strain evidence="3">JCM 19241</strain>
    </source>
</reference>
<feature type="chain" id="PRO_5002137712" description="Lipoprotein" evidence="1">
    <location>
        <begin position="23"/>
        <end position="236"/>
    </location>
</feature>
<dbReference type="Proteomes" id="UP000031666">
    <property type="component" value="Unassembled WGS sequence"/>
</dbReference>
<keyword evidence="1" id="KW-0732">Signal</keyword>
<proteinExistence type="predicted"/>
<dbReference type="EMBL" id="BBSC01000003">
    <property type="protein sequence ID" value="GAM74848.1"/>
    <property type="molecule type" value="Genomic_DNA"/>
</dbReference>
<protein>
    <recommendedName>
        <fullName evidence="4">Lipoprotein</fullName>
    </recommendedName>
</protein>
<dbReference type="AlphaFoldDB" id="A0A0B8QI43"/>
<comment type="caution">
    <text evidence="2">The sequence shown here is derived from an EMBL/GenBank/DDBJ whole genome shotgun (WGS) entry which is preliminary data.</text>
</comment>
<organism evidence="2 3">
    <name type="scientific">Vibrio ishigakensis</name>
    <dbReference type="NCBI Taxonomy" id="1481914"/>
    <lineage>
        <taxon>Bacteria</taxon>
        <taxon>Pseudomonadati</taxon>
        <taxon>Pseudomonadota</taxon>
        <taxon>Gammaproteobacteria</taxon>
        <taxon>Vibrionales</taxon>
        <taxon>Vibrionaceae</taxon>
        <taxon>Vibrio</taxon>
    </lineage>
</organism>
<evidence type="ECO:0000256" key="1">
    <source>
        <dbReference type="SAM" id="SignalP"/>
    </source>
</evidence>
<accession>A0A0B8QI43</accession>
<sequence length="236" mass="26203">MKNKILALSALGLLAGCGGSNSSNESPDAPTSACTMYGGSIEDNGVELTALLLGNPEIIESFDFEFLPENGIDAGQLCNDLGLSANTVLYSDKDDQSQYRGLYEVGSETVTLWWQGAFDNSLQDNYATYVDEETYTEGRLGWRVDTFKYIFPDFSFNGEWITQVSDGESEEENTGFSSQLEAIEFADVDQSKLLKTYELEAEWDEMYAFWVSQSEQSTSTFKSSFFGRSNKVTQAL</sequence>
<name>A0A0B8QI43_9VIBR</name>
<gene>
    <name evidence="2" type="ORF">JCM19241_1191</name>
</gene>
<reference evidence="2 3" key="1">
    <citation type="submission" date="2015-01" db="EMBL/GenBank/DDBJ databases">
        <title>Vibrio sp. C94 JCM 19241 whole genome shotgun sequence.</title>
        <authorList>
            <person name="Sawabe T."/>
            <person name="Meirelles P."/>
            <person name="Feng G."/>
            <person name="Sayaka M."/>
            <person name="Hattori M."/>
            <person name="Ohkuma M."/>
        </authorList>
    </citation>
    <scope>NUCLEOTIDE SEQUENCE [LARGE SCALE GENOMIC DNA]</scope>
    <source>
        <strain evidence="3">JCM 19241</strain>
    </source>
</reference>